<protein>
    <submittedName>
        <fullName evidence="1">Uncharacterized protein</fullName>
    </submittedName>
</protein>
<feature type="non-terminal residue" evidence="1">
    <location>
        <position position="1"/>
    </location>
</feature>
<dbReference type="AlphaFoldDB" id="A0A382RP47"/>
<accession>A0A382RP47</accession>
<name>A0A382RP47_9ZZZZ</name>
<sequence length="24" mass="2651">DTAMAEAPESIRQYAQAISRTNIN</sequence>
<gene>
    <name evidence="1" type="ORF">METZ01_LOCUS351711</name>
</gene>
<organism evidence="1">
    <name type="scientific">marine metagenome</name>
    <dbReference type="NCBI Taxonomy" id="408172"/>
    <lineage>
        <taxon>unclassified sequences</taxon>
        <taxon>metagenomes</taxon>
        <taxon>ecological metagenomes</taxon>
    </lineage>
</organism>
<reference evidence="1" key="1">
    <citation type="submission" date="2018-05" db="EMBL/GenBank/DDBJ databases">
        <authorList>
            <person name="Lanie J.A."/>
            <person name="Ng W.-L."/>
            <person name="Kazmierczak K.M."/>
            <person name="Andrzejewski T.M."/>
            <person name="Davidsen T.M."/>
            <person name="Wayne K.J."/>
            <person name="Tettelin H."/>
            <person name="Glass J.I."/>
            <person name="Rusch D."/>
            <person name="Podicherti R."/>
            <person name="Tsui H.-C.T."/>
            <person name="Winkler M.E."/>
        </authorList>
    </citation>
    <scope>NUCLEOTIDE SEQUENCE</scope>
</reference>
<dbReference type="EMBL" id="UINC01122815">
    <property type="protein sequence ID" value="SVC98857.1"/>
    <property type="molecule type" value="Genomic_DNA"/>
</dbReference>
<proteinExistence type="predicted"/>
<evidence type="ECO:0000313" key="1">
    <source>
        <dbReference type="EMBL" id="SVC98857.1"/>
    </source>
</evidence>